<evidence type="ECO:0000256" key="1">
    <source>
        <dbReference type="SAM" id="Phobius"/>
    </source>
</evidence>
<reference evidence="4 5" key="1">
    <citation type="submission" date="2020-08" db="EMBL/GenBank/DDBJ databases">
        <title>Genomic Encyclopedia of Type Strains, Phase IV (KMG-IV): sequencing the most valuable type-strain genomes for metagenomic binning, comparative biology and taxonomic classification.</title>
        <authorList>
            <person name="Goeker M."/>
        </authorList>
    </citation>
    <scope>NUCLEOTIDE SEQUENCE [LARGE SCALE GENOMIC DNA]</scope>
    <source>
        <strain evidence="4 5">DSM 27568</strain>
    </source>
</reference>
<keyword evidence="2" id="KW-0732">Signal</keyword>
<dbReference type="InterPro" id="IPR032876">
    <property type="entry name" value="J_dom"/>
</dbReference>
<organism evidence="4 5">
    <name type="scientific">Novosphingobium fluoreni</name>
    <dbReference type="NCBI Taxonomy" id="1391222"/>
    <lineage>
        <taxon>Bacteria</taxon>
        <taxon>Pseudomonadati</taxon>
        <taxon>Pseudomonadota</taxon>
        <taxon>Alphaproteobacteria</taxon>
        <taxon>Sphingomonadales</taxon>
        <taxon>Sphingomonadaceae</taxon>
        <taxon>Novosphingobium</taxon>
    </lineage>
</organism>
<comment type="caution">
    <text evidence="4">The sequence shown here is derived from an EMBL/GenBank/DDBJ whole genome shotgun (WGS) entry which is preliminary data.</text>
</comment>
<accession>A0A7W6BZE5</accession>
<proteinExistence type="predicted"/>
<keyword evidence="5" id="KW-1185">Reference proteome</keyword>
<gene>
    <name evidence="4" type="ORF">GGR39_002343</name>
</gene>
<name>A0A7W6BZE5_9SPHN</name>
<dbReference type="Proteomes" id="UP000561459">
    <property type="component" value="Unassembled WGS sequence"/>
</dbReference>
<feature type="chain" id="PRO_5030862712" description="Tip attachment protein J domain-containing protein" evidence="2">
    <location>
        <begin position="25"/>
        <end position="739"/>
    </location>
</feature>
<evidence type="ECO:0000313" key="5">
    <source>
        <dbReference type="Proteomes" id="UP000561459"/>
    </source>
</evidence>
<dbReference type="Pfam" id="PF13550">
    <property type="entry name" value="Phage-tail_3"/>
    <property type="match status" value="1"/>
</dbReference>
<evidence type="ECO:0000313" key="4">
    <source>
        <dbReference type="EMBL" id="MBB3940686.1"/>
    </source>
</evidence>
<keyword evidence="1" id="KW-1133">Transmembrane helix</keyword>
<feature type="signal peptide" evidence="2">
    <location>
        <begin position="1"/>
        <end position="24"/>
    </location>
</feature>
<dbReference type="RefSeq" id="WP_183617274.1">
    <property type="nucleotide sequence ID" value="NZ_JACIDY010000005.1"/>
</dbReference>
<dbReference type="AlphaFoldDB" id="A0A7W6BZE5"/>
<dbReference type="EMBL" id="JACIDY010000005">
    <property type="protein sequence ID" value="MBB3940686.1"/>
    <property type="molecule type" value="Genomic_DNA"/>
</dbReference>
<sequence length="739" mass="78402">MIRRRLLGLALGCTALCTATAAKADPISAAIVAGIGLTGTAATIATAVITLALTTVGSMVATKLLTPGQKAQDRQASITTITIGEGPREALFGEVATAGSLSDAFNYGGTDGTDWEVMIVVIADHRCHSLTGFYVGDAYVSFTGSGVVAGYNGQLEVYWLDGTADQVMPSVVTTHGGWDADSNLAGCAAVVVAYKADSPKAKNPIWTAGRPQFLWVVKGKYCYIPRLDSTVPGGSGPHRWNDPSTWQWTDNVIDCRYNWMRGVFACDRVDQPGMLLVGRGLSAIEAPPSRTIAAANLCDEAVALKAGGTEKRYRFNAVVRADEEFIATEEMFAAACAGVIVQREGGVEIEPGAARSVVAEFTDDDLIIGEKVTVNRFKGDAQRVNSVVPRYVEPSQKWADHAAPIRRVLADIAEDGRPREQPLTLSGVTSGTQAQRCGEITRRLARLERSGGFTVGPRWAAIEDGDWIGWTSARHFKGERKVFRVNRWSRPANWRNTVAFDEISAECYDWNAAIDELVDTSVAEQQAPPPANADPDAGDWMLTAITLSADARPALHIEGGTGDASVLAVLIEYRVDDGTDPDLATNWLSSGGSSGDVAAVVQDIPGVLLGTPYLISVRYIFLGGGLSDRLILGPVTTSNVDTPVPTAVISSAEGGAGEASITVQAPPIAGWTDLIIRRGTSTIYSASVIVGDPFVPGLYQTVVFIDDGLAAGPYRWWVEVRDAAGTEISHSGPVTATVT</sequence>
<keyword evidence="1" id="KW-0472">Membrane</keyword>
<feature type="transmembrane region" description="Helical" evidence="1">
    <location>
        <begin position="31"/>
        <end position="53"/>
    </location>
</feature>
<keyword evidence="1" id="KW-0812">Transmembrane</keyword>
<feature type="domain" description="Tip attachment protein J" evidence="3">
    <location>
        <begin position="330"/>
        <end position="489"/>
    </location>
</feature>
<protein>
    <recommendedName>
        <fullName evidence="3">Tip attachment protein J domain-containing protein</fullName>
    </recommendedName>
</protein>
<evidence type="ECO:0000256" key="2">
    <source>
        <dbReference type="SAM" id="SignalP"/>
    </source>
</evidence>
<evidence type="ECO:0000259" key="3">
    <source>
        <dbReference type="Pfam" id="PF13550"/>
    </source>
</evidence>